<evidence type="ECO:0000313" key="3">
    <source>
        <dbReference type="Proteomes" id="UP001141259"/>
    </source>
</evidence>
<organism evidence="2 3">
    <name type="scientific">Umezawaea endophytica</name>
    <dbReference type="NCBI Taxonomy" id="1654476"/>
    <lineage>
        <taxon>Bacteria</taxon>
        <taxon>Bacillati</taxon>
        <taxon>Actinomycetota</taxon>
        <taxon>Actinomycetes</taxon>
        <taxon>Pseudonocardiales</taxon>
        <taxon>Pseudonocardiaceae</taxon>
        <taxon>Umezawaea</taxon>
    </lineage>
</organism>
<name>A0A9X2VFG3_9PSEU</name>
<dbReference type="AlphaFoldDB" id="A0A9X2VFG3"/>
<evidence type="ECO:0000313" key="2">
    <source>
        <dbReference type="EMBL" id="MCS7475565.1"/>
    </source>
</evidence>
<dbReference type="RefSeq" id="WP_259621077.1">
    <property type="nucleotide sequence ID" value="NZ_JANYMP010000001.1"/>
</dbReference>
<sequence length="390" mass="42849">MPEYSIALSPGVPAGMAEEFAKRVYYAASEIHGFTLVHGLGGEVREVEISTAVDVDPAEIGRKLNLVVGRDVLPQGGVEDNPAVWQSMAMPRASRVEFGDLERHGLVTRMGDGAYAAAGALATLLYRIDHRVRALAVEGFGAVDNWYPALIPTTALHRAGYFDSFPQFLMTVGRFHSDADVYQGFATEFEAAEDKSSFMDSRTEHIGYCLSPTVCYHSYHQLAGSRVPDGGAVLTATGKIFRFESRYHLTLERLWDFTMREVVFFGSRKWVTDLRQNLVTAVCSLVDDLRLAGHVEIANDPFFTNGADAKRAMVQRALRMKYELQMPVVDGRTISVGSFNLHGTKFGEAFDITTAGGSPAYSGCVGIGLERIAYAFLCRHGVDPADWPEI</sequence>
<gene>
    <name evidence="2" type="ORF">NZH93_01775</name>
</gene>
<protein>
    <recommendedName>
        <fullName evidence="1">Aminoacyl-transfer RNA synthetases class-II family profile domain-containing protein</fullName>
    </recommendedName>
</protein>
<dbReference type="InterPro" id="IPR045864">
    <property type="entry name" value="aa-tRNA-synth_II/BPL/LPL"/>
</dbReference>
<dbReference type="PROSITE" id="PS50862">
    <property type="entry name" value="AA_TRNA_LIGASE_II"/>
    <property type="match status" value="1"/>
</dbReference>
<dbReference type="Proteomes" id="UP001141259">
    <property type="component" value="Unassembled WGS sequence"/>
</dbReference>
<comment type="caution">
    <text evidence="2">The sequence shown here is derived from an EMBL/GenBank/DDBJ whole genome shotgun (WGS) entry which is preliminary data.</text>
</comment>
<evidence type="ECO:0000259" key="1">
    <source>
        <dbReference type="PROSITE" id="PS50862"/>
    </source>
</evidence>
<proteinExistence type="predicted"/>
<accession>A0A9X2VFG3</accession>
<dbReference type="Gene3D" id="3.30.930.10">
    <property type="entry name" value="Bira Bifunctional Protein, Domain 2"/>
    <property type="match status" value="1"/>
</dbReference>
<dbReference type="InterPro" id="IPR006195">
    <property type="entry name" value="aa-tRNA-synth_II"/>
</dbReference>
<keyword evidence="3" id="KW-1185">Reference proteome</keyword>
<dbReference type="EMBL" id="JANYMP010000001">
    <property type="protein sequence ID" value="MCS7475565.1"/>
    <property type="molecule type" value="Genomic_DNA"/>
</dbReference>
<dbReference type="SUPFAM" id="SSF55681">
    <property type="entry name" value="Class II aaRS and biotin synthetases"/>
    <property type="match status" value="1"/>
</dbReference>
<reference evidence="2" key="1">
    <citation type="submission" date="2022-08" db="EMBL/GenBank/DDBJ databases">
        <authorList>
            <person name="Tistechok S."/>
            <person name="Samborskyy M."/>
            <person name="Roman I."/>
        </authorList>
    </citation>
    <scope>NUCLEOTIDE SEQUENCE</scope>
    <source>
        <strain evidence="2">DSM 103496</strain>
    </source>
</reference>
<feature type="domain" description="Aminoacyl-transfer RNA synthetases class-II family profile" evidence="1">
    <location>
        <begin position="238"/>
        <end position="384"/>
    </location>
</feature>